<sequence length="193" mass="22500">MNVYDDIENIKSVNVRSIEIKRRLILPASAVKKLESYLKINIDTEVLILNTNIGMEVYYASSKDYSYLIKESILLHTSKHIDVAKLRFRNHGSKALVYQSFCEAFLTFAQYPQIFLAYTKKFIHLRENHVDSQYIMPILNHFFESAMRLLASTGKVPHYEKISKTKDKSQESNNDENVIKNLISEILLKKHQN</sequence>
<organism evidence="1 2">
    <name type="scientific">Aquimarina addita</name>
    <dbReference type="NCBI Taxonomy" id="870485"/>
    <lineage>
        <taxon>Bacteria</taxon>
        <taxon>Pseudomonadati</taxon>
        <taxon>Bacteroidota</taxon>
        <taxon>Flavobacteriia</taxon>
        <taxon>Flavobacteriales</taxon>
        <taxon>Flavobacteriaceae</taxon>
        <taxon>Aquimarina</taxon>
    </lineage>
</organism>
<evidence type="ECO:0000313" key="1">
    <source>
        <dbReference type="EMBL" id="GAA3508949.1"/>
    </source>
</evidence>
<dbReference type="RefSeq" id="WP_344927203.1">
    <property type="nucleotide sequence ID" value="NZ_BAABCW010000007.1"/>
</dbReference>
<keyword evidence="2" id="KW-1185">Reference proteome</keyword>
<name>A0ABP6UIS3_9FLAO</name>
<dbReference type="Proteomes" id="UP001500459">
    <property type="component" value="Unassembled WGS sequence"/>
</dbReference>
<comment type="caution">
    <text evidence="1">The sequence shown here is derived from an EMBL/GenBank/DDBJ whole genome shotgun (WGS) entry which is preliminary data.</text>
</comment>
<gene>
    <name evidence="1" type="ORF">GCM10022393_21120</name>
</gene>
<protein>
    <recommendedName>
        <fullName evidence="3">SpoVT-AbrB domain-containing protein</fullName>
    </recommendedName>
</protein>
<dbReference type="EMBL" id="BAABCW010000007">
    <property type="protein sequence ID" value="GAA3508949.1"/>
    <property type="molecule type" value="Genomic_DNA"/>
</dbReference>
<proteinExistence type="predicted"/>
<reference evidence="2" key="1">
    <citation type="journal article" date="2019" name="Int. J. Syst. Evol. Microbiol.">
        <title>The Global Catalogue of Microorganisms (GCM) 10K type strain sequencing project: providing services to taxonomists for standard genome sequencing and annotation.</title>
        <authorList>
            <consortium name="The Broad Institute Genomics Platform"/>
            <consortium name="The Broad Institute Genome Sequencing Center for Infectious Disease"/>
            <person name="Wu L."/>
            <person name="Ma J."/>
        </authorList>
    </citation>
    <scope>NUCLEOTIDE SEQUENCE [LARGE SCALE GENOMIC DNA]</scope>
    <source>
        <strain evidence="2">JCM 17106</strain>
    </source>
</reference>
<evidence type="ECO:0000313" key="2">
    <source>
        <dbReference type="Proteomes" id="UP001500459"/>
    </source>
</evidence>
<evidence type="ECO:0008006" key="3">
    <source>
        <dbReference type="Google" id="ProtNLM"/>
    </source>
</evidence>
<accession>A0ABP6UIS3</accession>